<proteinExistence type="predicted"/>
<dbReference type="EMBL" id="CP060820">
    <property type="protein sequence ID" value="QNP39675.1"/>
    <property type="molecule type" value="Genomic_DNA"/>
</dbReference>
<reference evidence="2 3" key="1">
    <citation type="submission" date="2020-08" db="EMBL/GenBank/DDBJ databases">
        <title>Lysobacter sp. II4 sp. nov., isolated from soil.</title>
        <authorList>
            <person name="Woo C.Y."/>
            <person name="Kim J."/>
        </authorList>
    </citation>
    <scope>NUCLEOTIDE SEQUENCE [LARGE SCALE GENOMIC DNA]</scope>
    <source>
        <strain evidence="2 3">II4</strain>
    </source>
</reference>
<keyword evidence="2" id="KW-0378">Hydrolase</keyword>
<dbReference type="RefSeq" id="WP_187711121.1">
    <property type="nucleotide sequence ID" value="NZ_CP060820.1"/>
</dbReference>
<keyword evidence="3" id="KW-1185">Reference proteome</keyword>
<dbReference type="InterPro" id="IPR003615">
    <property type="entry name" value="HNH_nuc"/>
</dbReference>
<feature type="domain" description="HNH nuclease" evidence="1">
    <location>
        <begin position="242"/>
        <end position="294"/>
    </location>
</feature>
<keyword evidence="2" id="KW-0540">Nuclease</keyword>
<dbReference type="GO" id="GO:0004519">
    <property type="term" value="F:endonuclease activity"/>
    <property type="evidence" value="ECO:0007669"/>
    <property type="project" value="UniProtKB-KW"/>
</dbReference>
<evidence type="ECO:0000313" key="3">
    <source>
        <dbReference type="Proteomes" id="UP000516018"/>
    </source>
</evidence>
<gene>
    <name evidence="2" type="ORF">H8B22_09090</name>
</gene>
<accession>A0A7H0FUF9</accession>
<sequence>MAKRPFRGEDSLRFEEVARDEVAPFLSSRGLQVIEDRRVKTGTAVSQTVSARLPDGSLASIKVRLCWRRDGRNPREHLYSAAQLRARRLEAGWAATMDDITRRNKQQGVTHLLLFQRDQNKTTHAALVPIDAVAPIWHGQYQVSNQLIGQGLMGRIRKNHAANGHSPTIWLQDDRTAAAHAVPRVLWTWPGVIDLMRGDAGGIGAEAADDTFDDCPGVTGDIGSDGGERIKMIRSAVKRDPRVRDAVRARANGKCERCGASRDFPGFMDVHHIMGVEKSDRLHTCVALCPNCHREAHLSPGAEQIRVELTNYANQFKSAGST</sequence>
<protein>
    <submittedName>
        <fullName evidence="2">HNH endonuclease</fullName>
    </submittedName>
</protein>
<dbReference type="CDD" id="cd00085">
    <property type="entry name" value="HNHc"/>
    <property type="match status" value="1"/>
</dbReference>
<dbReference type="SMART" id="SM00507">
    <property type="entry name" value="HNHc"/>
    <property type="match status" value="1"/>
</dbReference>
<dbReference type="AlphaFoldDB" id="A0A7H0FUF9"/>
<dbReference type="Proteomes" id="UP000516018">
    <property type="component" value="Chromosome"/>
</dbReference>
<dbReference type="KEGG" id="lsx:H8B22_09090"/>
<evidence type="ECO:0000259" key="1">
    <source>
        <dbReference type="SMART" id="SM00507"/>
    </source>
</evidence>
<name>A0A7H0FUF9_9GAMM</name>
<organism evidence="2 3">
    <name type="scientific">Agrilutibacter terrestris</name>
    <dbReference type="NCBI Taxonomy" id="2865112"/>
    <lineage>
        <taxon>Bacteria</taxon>
        <taxon>Pseudomonadati</taxon>
        <taxon>Pseudomonadota</taxon>
        <taxon>Gammaproteobacteria</taxon>
        <taxon>Lysobacterales</taxon>
        <taxon>Lysobacteraceae</taxon>
        <taxon>Agrilutibacter</taxon>
    </lineage>
</organism>
<keyword evidence="2" id="KW-0255">Endonuclease</keyword>
<evidence type="ECO:0000313" key="2">
    <source>
        <dbReference type="EMBL" id="QNP39675.1"/>
    </source>
</evidence>